<keyword evidence="4" id="KW-1185">Reference proteome</keyword>
<evidence type="ECO:0000313" key="4">
    <source>
        <dbReference type="Proteomes" id="UP000221168"/>
    </source>
</evidence>
<accession>A0A2G1QHD0</accession>
<feature type="domain" description="Glucose/Sorbosone dehydrogenase" evidence="2">
    <location>
        <begin position="45"/>
        <end position="374"/>
    </location>
</feature>
<evidence type="ECO:0000256" key="1">
    <source>
        <dbReference type="SAM" id="SignalP"/>
    </source>
</evidence>
<dbReference type="RefSeq" id="WP_099308534.1">
    <property type="nucleotide sequence ID" value="NZ_PDVP01000021.1"/>
</dbReference>
<proteinExistence type="predicted"/>
<dbReference type="InterPro" id="IPR011041">
    <property type="entry name" value="Quinoprot_gluc/sorb_DH_b-prop"/>
</dbReference>
<dbReference type="Gene3D" id="2.120.10.30">
    <property type="entry name" value="TolB, C-terminal domain"/>
    <property type="match status" value="1"/>
</dbReference>
<evidence type="ECO:0000259" key="2">
    <source>
        <dbReference type="Pfam" id="PF07995"/>
    </source>
</evidence>
<dbReference type="SUPFAM" id="SSF50952">
    <property type="entry name" value="Soluble quinoprotein glucose dehydrogenase"/>
    <property type="match status" value="1"/>
</dbReference>
<dbReference type="OrthoDB" id="9770043at2"/>
<dbReference type="Pfam" id="PF07995">
    <property type="entry name" value="GSDH"/>
    <property type="match status" value="1"/>
</dbReference>
<dbReference type="PANTHER" id="PTHR19328">
    <property type="entry name" value="HEDGEHOG-INTERACTING PROTEIN"/>
    <property type="match status" value="1"/>
</dbReference>
<protein>
    <recommendedName>
        <fullName evidence="2">Glucose/Sorbosone dehydrogenase domain-containing protein</fullName>
    </recommendedName>
</protein>
<keyword evidence="1" id="KW-0732">Signal</keyword>
<comment type="caution">
    <text evidence="3">The sequence shown here is derived from an EMBL/GenBank/DDBJ whole genome shotgun (WGS) entry which is preliminary data.</text>
</comment>
<dbReference type="EMBL" id="PDVP01000021">
    <property type="protein sequence ID" value="PHP64854.1"/>
    <property type="molecule type" value="Genomic_DNA"/>
</dbReference>
<dbReference type="PANTHER" id="PTHR19328:SF75">
    <property type="entry name" value="ALDOSE SUGAR DEHYDROGENASE YLII"/>
    <property type="match status" value="1"/>
</dbReference>
<reference evidence="3 4" key="1">
    <citation type="submission" date="2017-10" db="EMBL/GenBank/DDBJ databases">
        <title>Sedimentibacterium mangrovi gen. nov., sp. nov., a novel member of family Phyllobacteriacea isolated from mangrove sediment.</title>
        <authorList>
            <person name="Liao H."/>
            <person name="Tian Y."/>
        </authorList>
    </citation>
    <scope>NUCLEOTIDE SEQUENCE [LARGE SCALE GENOMIC DNA]</scope>
    <source>
        <strain evidence="3 4">X9-2-2</strain>
    </source>
</reference>
<dbReference type="InterPro" id="IPR012938">
    <property type="entry name" value="Glc/Sorbosone_DH"/>
</dbReference>
<feature type="signal peptide" evidence="1">
    <location>
        <begin position="1"/>
        <end position="23"/>
    </location>
</feature>
<organism evidence="3 4">
    <name type="scientific">Zhengella mangrovi</name>
    <dbReference type="NCBI Taxonomy" id="1982044"/>
    <lineage>
        <taxon>Bacteria</taxon>
        <taxon>Pseudomonadati</taxon>
        <taxon>Pseudomonadota</taxon>
        <taxon>Alphaproteobacteria</taxon>
        <taxon>Hyphomicrobiales</taxon>
        <taxon>Notoacmeibacteraceae</taxon>
        <taxon>Zhengella</taxon>
    </lineage>
</organism>
<name>A0A2G1QHD0_9HYPH</name>
<feature type="chain" id="PRO_5013652723" description="Glucose/Sorbosone dehydrogenase domain-containing protein" evidence="1">
    <location>
        <begin position="24"/>
        <end position="377"/>
    </location>
</feature>
<dbReference type="AlphaFoldDB" id="A0A2G1QHD0"/>
<evidence type="ECO:0000313" key="3">
    <source>
        <dbReference type="EMBL" id="PHP64854.1"/>
    </source>
</evidence>
<dbReference type="Proteomes" id="UP000221168">
    <property type="component" value="Unassembled WGS sequence"/>
</dbReference>
<dbReference type="InterPro" id="IPR011042">
    <property type="entry name" value="6-blade_b-propeller_TolB-like"/>
</dbReference>
<gene>
    <name evidence="3" type="ORF">CSC94_21955</name>
</gene>
<sequence>MKQISPWLAAALTAALYATTALAQTTRHETSIGTVTATVMTDGLVHPWGMAFLPDGALLVTERDGDLRLFEDGRLSEPVDGVPDVAASGQGGLLDVALANDFADTGTIFLSFSEPGRGGQGTAIARARLVREAGAPRLEDATVIFSMAKKTSTSHHFGSRIVPAPDGTLFFTIGDRGDGNRAQDLSDHAGAVLRINPDGSVPSGNPWVSTQGARPELWSKGHRNPQGATWDPVTGALWTVEHGARGGDEVNRPEPGRNYGWPVISYGRHYSGQKIGVGTEAAGYEQPEWYWDPSIAPSGMTVYDGPMFTEWQGDFLVGALKDQLVARLDRDAGGAIGREERLFQDAFGRIRDIEVAEDGAIWLITDDDPGRIIRVSR</sequence>